<feature type="compositionally biased region" description="Basic and acidic residues" evidence="8">
    <location>
        <begin position="126"/>
        <end position="175"/>
    </location>
</feature>
<dbReference type="InterPro" id="IPR005635">
    <property type="entry name" value="Inner_centromere_prot_ARK-bd"/>
</dbReference>
<feature type="compositionally biased region" description="Low complexity" evidence="8">
    <location>
        <begin position="220"/>
        <end position="240"/>
    </location>
</feature>
<evidence type="ECO:0000256" key="7">
    <source>
        <dbReference type="ARBA" id="ARBA00023242"/>
    </source>
</evidence>
<dbReference type="PANTHER" id="PTHR13142:SF1">
    <property type="entry name" value="INNER CENTROMERE PROTEIN"/>
    <property type="match status" value="1"/>
</dbReference>
<feature type="region of interest" description="Disordered" evidence="8">
    <location>
        <begin position="123"/>
        <end position="280"/>
    </location>
</feature>
<dbReference type="GO" id="GO:0005819">
    <property type="term" value="C:spindle"/>
    <property type="evidence" value="ECO:0007669"/>
    <property type="project" value="UniProtKB-SubCell"/>
</dbReference>
<evidence type="ECO:0000313" key="10">
    <source>
        <dbReference type="EMBL" id="TNY22727.1"/>
    </source>
</evidence>
<feature type="compositionally biased region" description="Acidic residues" evidence="8">
    <location>
        <begin position="340"/>
        <end position="352"/>
    </location>
</feature>
<feature type="domain" description="Inner centromere protein ARK-binding" evidence="9">
    <location>
        <begin position="341"/>
        <end position="398"/>
    </location>
</feature>
<evidence type="ECO:0000313" key="11">
    <source>
        <dbReference type="Proteomes" id="UP000311382"/>
    </source>
</evidence>
<evidence type="ECO:0000256" key="8">
    <source>
        <dbReference type="SAM" id="MobiDB-lite"/>
    </source>
</evidence>
<protein>
    <submittedName>
        <fullName evidence="10">Inner centromere protein</fullName>
    </submittedName>
</protein>
<evidence type="ECO:0000256" key="2">
    <source>
        <dbReference type="ARBA" id="ARBA00004186"/>
    </source>
</evidence>
<dbReference type="GO" id="GO:0007059">
    <property type="term" value="P:chromosome segregation"/>
    <property type="evidence" value="ECO:0007669"/>
    <property type="project" value="UniProtKB-KW"/>
</dbReference>
<keyword evidence="7" id="KW-0539">Nucleus</keyword>
<keyword evidence="5" id="KW-0159">Chromosome partition</keyword>
<comment type="subcellular location">
    <subcellularLocation>
        <location evidence="2">Cytoplasm</location>
        <location evidence="2">Cytoskeleton</location>
        <location evidence="2">Spindle</location>
    </subcellularLocation>
    <subcellularLocation>
        <location evidence="1">Nucleus</location>
    </subcellularLocation>
</comment>
<comment type="caution">
    <text evidence="10">The sequence shown here is derived from an EMBL/GenBank/DDBJ whole genome shotgun (WGS) entry which is preliminary data.</text>
</comment>
<feature type="compositionally biased region" description="Low complexity" evidence="8">
    <location>
        <begin position="46"/>
        <end position="57"/>
    </location>
</feature>
<feature type="region of interest" description="Disordered" evidence="8">
    <location>
        <begin position="1"/>
        <end position="89"/>
    </location>
</feature>
<feature type="compositionally biased region" description="Pro residues" evidence="8">
    <location>
        <begin position="300"/>
        <end position="311"/>
    </location>
</feature>
<evidence type="ECO:0000256" key="5">
    <source>
        <dbReference type="ARBA" id="ARBA00022829"/>
    </source>
</evidence>
<dbReference type="Pfam" id="PF03941">
    <property type="entry name" value="INCENP_ARK-bind"/>
    <property type="match status" value="1"/>
</dbReference>
<feature type="region of interest" description="Disordered" evidence="8">
    <location>
        <begin position="295"/>
        <end position="364"/>
    </location>
</feature>
<dbReference type="PANTHER" id="PTHR13142">
    <property type="entry name" value="INNER CENTROMERE PROTEIN"/>
    <property type="match status" value="1"/>
</dbReference>
<name>A0A5C5G0W0_9BASI</name>
<dbReference type="Proteomes" id="UP000311382">
    <property type="component" value="Unassembled WGS sequence"/>
</dbReference>
<organism evidence="10 11">
    <name type="scientific">Rhodotorula diobovata</name>
    <dbReference type="NCBI Taxonomy" id="5288"/>
    <lineage>
        <taxon>Eukaryota</taxon>
        <taxon>Fungi</taxon>
        <taxon>Dikarya</taxon>
        <taxon>Basidiomycota</taxon>
        <taxon>Pucciniomycotina</taxon>
        <taxon>Microbotryomycetes</taxon>
        <taxon>Sporidiobolales</taxon>
        <taxon>Sporidiobolaceae</taxon>
        <taxon>Rhodotorula</taxon>
    </lineage>
</organism>
<evidence type="ECO:0000256" key="3">
    <source>
        <dbReference type="ARBA" id="ARBA00010042"/>
    </source>
</evidence>
<dbReference type="OrthoDB" id="6123at2759"/>
<keyword evidence="6" id="KW-0206">Cytoskeleton</keyword>
<dbReference type="STRING" id="5288.A0A5C5G0W0"/>
<proteinExistence type="inferred from homology"/>
<evidence type="ECO:0000256" key="4">
    <source>
        <dbReference type="ARBA" id="ARBA00022490"/>
    </source>
</evidence>
<evidence type="ECO:0000259" key="9">
    <source>
        <dbReference type="Pfam" id="PF03941"/>
    </source>
</evidence>
<reference evidence="10 11" key="1">
    <citation type="submission" date="2019-03" db="EMBL/GenBank/DDBJ databases">
        <title>Rhodosporidium diobovatum UCD-FST 08-225 genome sequencing, assembly, and annotation.</title>
        <authorList>
            <person name="Fakankun I.U."/>
            <person name="Fristensky B."/>
            <person name="Levin D.B."/>
        </authorList>
    </citation>
    <scope>NUCLEOTIDE SEQUENCE [LARGE SCALE GENOMIC DNA]</scope>
    <source>
        <strain evidence="10 11">UCD-FST 08-225</strain>
    </source>
</reference>
<feature type="compositionally biased region" description="Acidic residues" evidence="8">
    <location>
        <begin position="22"/>
        <end position="43"/>
    </location>
</feature>
<sequence>MPGTFGAAMVTKAKEASSVEVSEVEEDQGGEDDEEEDDDDEEDRTTMSMLSTATTTLNLSHQPFKPITKTAQLPKPAPSSKSSLASSVSSTAAFGLNRSAGASAASGIKKPVDTKVKSIQRAAAAAKKEKEEADRKNALKEQKRAAIAQKKLEDERKLKVEGLEKKRKEREEAASKAKAGIARMKQKPAGDDEPAKKRKIEPEPKVRPEQKKIGQPTRPLPASSSASASSLAQSQGRAGAMGPPALNKSAGPSGALNKPVGPSAAFSNPLSKSAGASSMVGQSFMSAKIRLPDSSAAPAALPPRPLAPTVPKPFSSAMRPPQPTQAPKVVEPQEPLQELPDIDSEYSDSDDEAHERKNAALPRWAQSPALAQALLDQQQVNPDEIFGPIPKLSIGDFFRNSASAARLRARTSSAQWDGTDGLTQTDLARYQRAMGYKSGLHLAASGPGQADAAHREGDQQHR</sequence>
<feature type="compositionally biased region" description="Polar residues" evidence="8">
    <location>
        <begin position="265"/>
        <end position="280"/>
    </location>
</feature>
<feature type="compositionally biased region" description="Basic and acidic residues" evidence="8">
    <location>
        <begin position="452"/>
        <end position="462"/>
    </location>
</feature>
<feature type="compositionally biased region" description="Basic and acidic residues" evidence="8">
    <location>
        <begin position="188"/>
        <end position="212"/>
    </location>
</feature>
<feature type="region of interest" description="Disordered" evidence="8">
    <location>
        <begin position="441"/>
        <end position="462"/>
    </location>
</feature>
<evidence type="ECO:0000256" key="1">
    <source>
        <dbReference type="ARBA" id="ARBA00004123"/>
    </source>
</evidence>
<gene>
    <name evidence="10" type="ORF">DMC30DRAFT_391575</name>
</gene>
<keyword evidence="4" id="KW-0963">Cytoplasm</keyword>
<dbReference type="AlphaFoldDB" id="A0A5C5G0W0"/>
<comment type="similarity">
    <text evidence="3">Belongs to the INCENP family.</text>
</comment>
<keyword evidence="11" id="KW-1185">Reference proteome</keyword>
<evidence type="ECO:0000256" key="6">
    <source>
        <dbReference type="ARBA" id="ARBA00023212"/>
    </source>
</evidence>
<dbReference type="GO" id="GO:0005634">
    <property type="term" value="C:nucleus"/>
    <property type="evidence" value="ECO:0007669"/>
    <property type="project" value="UniProtKB-SubCell"/>
</dbReference>
<feature type="compositionally biased region" description="Low complexity" evidence="8">
    <location>
        <begin position="78"/>
        <end position="89"/>
    </location>
</feature>
<dbReference type="EMBL" id="SOZI01000021">
    <property type="protein sequence ID" value="TNY22727.1"/>
    <property type="molecule type" value="Genomic_DNA"/>
</dbReference>
<accession>A0A5C5G0W0</accession>